<dbReference type="GO" id="GO:0050567">
    <property type="term" value="F:glutaminyl-tRNA synthase (glutamine-hydrolyzing) activity"/>
    <property type="evidence" value="ECO:0007669"/>
    <property type="project" value="TreeGrafter"/>
</dbReference>
<dbReference type="InterPro" id="IPR012459">
    <property type="entry name" value="Rrp15"/>
</dbReference>
<feature type="region of interest" description="Disordered" evidence="1">
    <location>
        <begin position="1"/>
        <end position="59"/>
    </location>
</feature>
<dbReference type="Pfam" id="PF01425">
    <property type="entry name" value="Amidase"/>
    <property type="match status" value="2"/>
</dbReference>
<evidence type="ECO:0000313" key="3">
    <source>
        <dbReference type="EMBL" id="KAF9951284.1"/>
    </source>
</evidence>
<dbReference type="Proteomes" id="UP000749646">
    <property type="component" value="Unassembled WGS sequence"/>
</dbReference>
<evidence type="ECO:0000259" key="2">
    <source>
        <dbReference type="Pfam" id="PF01425"/>
    </source>
</evidence>
<gene>
    <name evidence="3" type="primary">HER2</name>
    <name evidence="3" type="ORF">BGZ65_006055</name>
</gene>
<protein>
    <submittedName>
        <fullName evidence="3">Trimeric GatFAB AmidoTransferase(AdT) complex subunit</fullName>
    </submittedName>
</protein>
<dbReference type="InterPro" id="IPR036928">
    <property type="entry name" value="AS_sf"/>
</dbReference>
<dbReference type="EMBL" id="JAAAHW010007095">
    <property type="protein sequence ID" value="KAF9951284.1"/>
    <property type="molecule type" value="Genomic_DNA"/>
</dbReference>
<organism evidence="3 4">
    <name type="scientific">Modicella reniformis</name>
    <dbReference type="NCBI Taxonomy" id="1440133"/>
    <lineage>
        <taxon>Eukaryota</taxon>
        <taxon>Fungi</taxon>
        <taxon>Fungi incertae sedis</taxon>
        <taxon>Mucoromycota</taxon>
        <taxon>Mortierellomycotina</taxon>
        <taxon>Mortierellomycetes</taxon>
        <taxon>Mortierellales</taxon>
        <taxon>Mortierellaceae</taxon>
        <taxon>Modicella</taxon>
    </lineage>
</organism>
<keyword evidence="4" id="KW-1185">Reference proteome</keyword>
<evidence type="ECO:0000313" key="4">
    <source>
        <dbReference type="Proteomes" id="UP000749646"/>
    </source>
</evidence>
<feature type="compositionally biased region" description="Polar residues" evidence="1">
    <location>
        <begin position="29"/>
        <end position="54"/>
    </location>
</feature>
<dbReference type="InterPro" id="IPR023631">
    <property type="entry name" value="Amidase_dom"/>
</dbReference>
<dbReference type="PANTHER" id="PTHR11895">
    <property type="entry name" value="TRANSAMIDASE"/>
    <property type="match status" value="1"/>
</dbReference>
<evidence type="ECO:0000256" key="1">
    <source>
        <dbReference type="SAM" id="MobiDB-lite"/>
    </source>
</evidence>
<dbReference type="GO" id="GO:0032543">
    <property type="term" value="P:mitochondrial translation"/>
    <property type="evidence" value="ECO:0007669"/>
    <property type="project" value="TreeGrafter"/>
</dbReference>
<dbReference type="OrthoDB" id="421993at2759"/>
<dbReference type="GO" id="GO:0005739">
    <property type="term" value="C:mitochondrion"/>
    <property type="evidence" value="ECO:0007669"/>
    <property type="project" value="TreeGrafter"/>
</dbReference>
<dbReference type="SUPFAM" id="SSF75304">
    <property type="entry name" value="Amidase signature (AS) enzymes"/>
    <property type="match status" value="1"/>
</dbReference>
<dbReference type="GO" id="GO:0030956">
    <property type="term" value="C:glutamyl-tRNA(Gln) amidotransferase complex"/>
    <property type="evidence" value="ECO:0007669"/>
    <property type="project" value="TreeGrafter"/>
</dbReference>
<feature type="compositionally biased region" description="Acidic residues" evidence="1">
    <location>
        <begin position="121"/>
        <end position="156"/>
    </location>
</feature>
<feature type="compositionally biased region" description="Basic and acidic residues" evidence="1">
    <location>
        <begin position="12"/>
        <end position="26"/>
    </location>
</feature>
<dbReference type="Pfam" id="PF07890">
    <property type="entry name" value="Rrp15p"/>
    <property type="match status" value="1"/>
</dbReference>
<dbReference type="GO" id="GO:0006364">
    <property type="term" value="P:rRNA processing"/>
    <property type="evidence" value="ECO:0007669"/>
    <property type="project" value="InterPro"/>
</dbReference>
<dbReference type="PANTHER" id="PTHR11895:SF7">
    <property type="entry name" value="GLUTAMYL-TRNA(GLN) AMIDOTRANSFERASE SUBUNIT A, MITOCHONDRIAL"/>
    <property type="match status" value="1"/>
</dbReference>
<name>A0A9P6IZW6_9FUNG</name>
<feature type="domain" description="Amidase" evidence="2">
    <location>
        <begin position="327"/>
        <end position="477"/>
    </location>
</feature>
<reference evidence="3" key="1">
    <citation type="journal article" date="2020" name="Fungal Divers.">
        <title>Resolving the Mortierellaceae phylogeny through synthesis of multi-gene phylogenetics and phylogenomics.</title>
        <authorList>
            <person name="Vandepol N."/>
            <person name="Liber J."/>
            <person name="Desiro A."/>
            <person name="Na H."/>
            <person name="Kennedy M."/>
            <person name="Barry K."/>
            <person name="Grigoriev I.V."/>
            <person name="Miller A.N."/>
            <person name="O'Donnell K."/>
            <person name="Stajich J.E."/>
            <person name="Bonito G."/>
        </authorList>
    </citation>
    <scope>NUCLEOTIDE SEQUENCE</scope>
    <source>
        <strain evidence="3">MES-2147</strain>
    </source>
</reference>
<sequence>MKRPSTFALPEPKVRKQTSADEDKAISSKAKSTTPSGSKSVLKKSNSARDSLSSPKPKATLSGVALLKANTNANRSISVAAGQRGGKPKAVLKQPVMASKGDLTGGLGKKRRARVEKEDSSSDDDSGGENDGEDERESVDDDDDDNEDIEDEDDLEVVSAATSGVKKTSKKNTEESMAEAMSMILGSTLRKADASMPILARSRGVERKLEEEKMEAKARKAISNEKKRLANKDRVKPDFTGMEYEKKLRKVATRGVVQLFNAIKAQQKATEELTEKTRPITTNAKDKVASLTKASFLDLLKSGAKVTTVATFRSIFDESYTPISAATAALENISKYNMYLNAIVDIADPEAIRGQAKEAAHRWEIGKSKSPLDGAIMGYKMNFCTTDLRTTCASDMLRNFQAPYMATAIELLQEAGVIMGGKVNMDEFGMGSHNVFSNVGPVRNPHEIAGRAVETLNEIGCRSAGGSSGGSAAAVANIISKEDVKDSTCLTQRQRDTIAKSIKSIEPVAGQDLAATLSGVRIGIPQEFNIAELSPATKSLWRRGIQALKDSGATVIPVSLPNTKLAVGAYFTVGTAEASSNLQRYDGVRYGHQSEQQDEKDALFSHTRSEGFGKEVRRRILLGTYVLTSGSFDNFFLRAQKIRQMIRRDFDNIFARPNMITGSLAADNDIKKVHALLTPVAVTTAPKLADVVGDHIDPVNAYMDDILTIPASLAGLPAMSVPFGTCSNDGFPVGLQVMSQYGDEEMVFRVARVLEENMQ</sequence>
<dbReference type="Gene3D" id="3.90.1300.10">
    <property type="entry name" value="Amidase signature (AS) domain"/>
    <property type="match status" value="2"/>
</dbReference>
<accession>A0A9P6IZW6</accession>
<proteinExistence type="predicted"/>
<feature type="region of interest" description="Disordered" evidence="1">
    <location>
        <begin position="76"/>
        <end position="175"/>
    </location>
</feature>
<comment type="caution">
    <text evidence="3">The sequence shown here is derived from an EMBL/GenBank/DDBJ whole genome shotgun (WGS) entry which is preliminary data.</text>
</comment>
<dbReference type="InterPro" id="IPR000120">
    <property type="entry name" value="Amidase"/>
</dbReference>
<feature type="domain" description="Amidase" evidence="2">
    <location>
        <begin position="493"/>
        <end position="747"/>
    </location>
</feature>
<dbReference type="GO" id="GO:0070681">
    <property type="term" value="P:glutaminyl-tRNAGln biosynthesis via transamidation"/>
    <property type="evidence" value="ECO:0007669"/>
    <property type="project" value="TreeGrafter"/>
</dbReference>
<dbReference type="AlphaFoldDB" id="A0A9P6IZW6"/>